<feature type="compositionally biased region" description="Basic and acidic residues" evidence="1">
    <location>
        <begin position="353"/>
        <end position="366"/>
    </location>
</feature>
<comment type="caution">
    <text evidence="3">The sequence shown here is derived from an EMBL/GenBank/DDBJ whole genome shotgun (WGS) entry which is preliminary data.</text>
</comment>
<evidence type="ECO:0000313" key="4">
    <source>
        <dbReference type="Proteomes" id="UP001243009"/>
    </source>
</evidence>
<dbReference type="PANTHER" id="PTHR30298:SF0">
    <property type="entry name" value="PROTEIN YBFL-RELATED"/>
    <property type="match status" value="1"/>
</dbReference>
<accession>A0ABT9E9S7</accession>
<keyword evidence="4" id="KW-1185">Reference proteome</keyword>
<feature type="domain" description="H repeat-associated protein N-terminal" evidence="2">
    <location>
        <begin position="11"/>
        <end position="95"/>
    </location>
</feature>
<evidence type="ECO:0000313" key="3">
    <source>
        <dbReference type="EMBL" id="MDO9712680.1"/>
    </source>
</evidence>
<dbReference type="EMBL" id="JAUTWS010000054">
    <property type="protein sequence ID" value="MDO9712680.1"/>
    <property type="molecule type" value="Genomic_DNA"/>
</dbReference>
<dbReference type="PANTHER" id="PTHR30298">
    <property type="entry name" value="H REPEAT-ASSOCIATED PREDICTED TRANSPOSASE"/>
    <property type="match status" value="1"/>
</dbReference>
<feature type="region of interest" description="Disordered" evidence="1">
    <location>
        <begin position="347"/>
        <end position="366"/>
    </location>
</feature>
<evidence type="ECO:0000259" key="2">
    <source>
        <dbReference type="Pfam" id="PF13808"/>
    </source>
</evidence>
<dbReference type="RefSeq" id="WP_305107536.1">
    <property type="nucleotide sequence ID" value="NZ_JAUTWS010000054.1"/>
</dbReference>
<sequence length="366" mass="39976">MTAFAPLPGLLEEVPDHCRAEGKVYQLAFVLLSSMLAIISGGNSYRIIVTFIEMHRPRLNGVFGLTWQRTPAHAAIRYTLQGLDSNAVEAAFRGHAKLLQAAQVKPNGDSPAIDGKTLRGSSLGHARRSALPEETFDLTAKAGSDLIIQVKDNQPILHQQAKNLCASAAPLSTSGSCNRGRNRQEERSVTAFDAATAFTDTECASLIGAVIRVERAALTRSARTGLWPRSSKTAFYLATAAIPAIRAASAIRDHWKVENTSHYIRDVTIGEDRSRIRRNPGLFARLRSFAFNTLRANRRSSLPQDRLRAAIGGVDYLLPPQHSTVLNNPGATCVHTDDRCNRMDLRSSPGRRCRGDRSEHHVAALG</sequence>
<dbReference type="InterPro" id="IPR047647">
    <property type="entry name" value="ISAs1_transpos"/>
</dbReference>
<proteinExistence type="predicted"/>
<protein>
    <submittedName>
        <fullName evidence="3">ISAs1 family transposase</fullName>
    </submittedName>
</protein>
<reference evidence="3 4" key="1">
    <citation type="submission" date="2023-08" db="EMBL/GenBank/DDBJ databases">
        <title>The draft genome sequence of Paracraurococcus sp. LOR1-02.</title>
        <authorList>
            <person name="Kingkaew E."/>
            <person name="Tanasupawat S."/>
        </authorList>
    </citation>
    <scope>NUCLEOTIDE SEQUENCE [LARGE SCALE GENOMIC DNA]</scope>
    <source>
        <strain evidence="3 4">LOR1-02</strain>
    </source>
</reference>
<dbReference type="NCBIfam" id="NF033564">
    <property type="entry name" value="transpos_ISAs1"/>
    <property type="match status" value="1"/>
</dbReference>
<dbReference type="InterPro" id="IPR032806">
    <property type="entry name" value="YbfD_N"/>
</dbReference>
<dbReference type="InterPro" id="IPR051698">
    <property type="entry name" value="Transposase_11-like"/>
</dbReference>
<gene>
    <name evidence="3" type="ORF">Q7A36_30375</name>
</gene>
<organism evidence="3 4">
    <name type="scientific">Paracraurococcus lichenis</name>
    <dbReference type="NCBI Taxonomy" id="3064888"/>
    <lineage>
        <taxon>Bacteria</taxon>
        <taxon>Pseudomonadati</taxon>
        <taxon>Pseudomonadota</taxon>
        <taxon>Alphaproteobacteria</taxon>
        <taxon>Acetobacterales</taxon>
        <taxon>Roseomonadaceae</taxon>
        <taxon>Paracraurococcus</taxon>
    </lineage>
</organism>
<dbReference type="Pfam" id="PF13808">
    <property type="entry name" value="DDE_Tnp_1_assoc"/>
    <property type="match status" value="1"/>
</dbReference>
<dbReference type="Proteomes" id="UP001243009">
    <property type="component" value="Unassembled WGS sequence"/>
</dbReference>
<evidence type="ECO:0000256" key="1">
    <source>
        <dbReference type="SAM" id="MobiDB-lite"/>
    </source>
</evidence>
<name>A0ABT9E9S7_9PROT</name>